<evidence type="ECO:0000256" key="3">
    <source>
        <dbReference type="ARBA" id="ARBA00022691"/>
    </source>
</evidence>
<dbReference type="SUPFAM" id="SSF53335">
    <property type="entry name" value="S-adenosyl-L-methionine-dependent methyltransferases"/>
    <property type="match status" value="1"/>
</dbReference>
<keyword evidence="1 4" id="KW-0489">Methyltransferase</keyword>
<accession>A0A9P1CPG9</accession>
<dbReference type="PROSITE" id="PS00094">
    <property type="entry name" value="C5_MTASE_1"/>
    <property type="match status" value="1"/>
</dbReference>
<dbReference type="PROSITE" id="PS51679">
    <property type="entry name" value="SAM_MT_C5"/>
    <property type="match status" value="1"/>
</dbReference>
<dbReference type="InterPro" id="IPR050390">
    <property type="entry name" value="C5-Methyltransferase"/>
</dbReference>
<dbReference type="GO" id="GO:0044027">
    <property type="term" value="P:negative regulation of gene expression via chromosomal CpG island methylation"/>
    <property type="evidence" value="ECO:0007669"/>
    <property type="project" value="TreeGrafter"/>
</dbReference>
<dbReference type="EC" id="2.1.1.37" evidence="6"/>
<dbReference type="InterPro" id="IPR001525">
    <property type="entry name" value="C5_MeTfrase"/>
</dbReference>
<dbReference type="EMBL" id="CAMXCT020002064">
    <property type="protein sequence ID" value="CAL1148739.1"/>
    <property type="molecule type" value="Genomic_DNA"/>
</dbReference>
<dbReference type="PRINTS" id="PR00105">
    <property type="entry name" value="C5METTRFRASE"/>
</dbReference>
<dbReference type="PANTHER" id="PTHR10629">
    <property type="entry name" value="CYTOSINE-SPECIFIC METHYLTRANSFERASE"/>
    <property type="match status" value="1"/>
</dbReference>
<dbReference type="Pfam" id="PF00145">
    <property type="entry name" value="DNA_methylase"/>
    <property type="match status" value="1"/>
</dbReference>
<comment type="catalytic activity">
    <reaction evidence="6">
        <text>a 2'-deoxycytidine in DNA + S-adenosyl-L-methionine = a 5-methyl-2'-deoxycytidine in DNA + S-adenosyl-L-homocysteine + H(+)</text>
        <dbReference type="Rhea" id="RHEA:13681"/>
        <dbReference type="Rhea" id="RHEA-COMP:11369"/>
        <dbReference type="Rhea" id="RHEA-COMP:11370"/>
        <dbReference type="ChEBI" id="CHEBI:15378"/>
        <dbReference type="ChEBI" id="CHEBI:57856"/>
        <dbReference type="ChEBI" id="CHEBI:59789"/>
        <dbReference type="ChEBI" id="CHEBI:85452"/>
        <dbReference type="ChEBI" id="CHEBI:85454"/>
        <dbReference type="EC" id="2.1.1.37"/>
    </reaction>
</comment>
<name>A0A9P1CPG9_9DINO</name>
<feature type="active site" evidence="4">
    <location>
        <position position="59"/>
    </location>
</feature>
<dbReference type="EMBL" id="CAMXCT010002064">
    <property type="protein sequence ID" value="CAI3995364.1"/>
    <property type="molecule type" value="Genomic_DNA"/>
</dbReference>
<reference evidence="7" key="1">
    <citation type="submission" date="2022-10" db="EMBL/GenBank/DDBJ databases">
        <authorList>
            <person name="Chen Y."/>
            <person name="Dougan E. K."/>
            <person name="Chan C."/>
            <person name="Rhodes N."/>
            <person name="Thang M."/>
        </authorList>
    </citation>
    <scope>NUCLEOTIDE SEQUENCE</scope>
</reference>
<keyword evidence="2 4" id="KW-0808">Transferase</keyword>
<dbReference type="GO" id="GO:0003677">
    <property type="term" value="F:DNA binding"/>
    <property type="evidence" value="ECO:0007669"/>
    <property type="project" value="TreeGrafter"/>
</dbReference>
<reference evidence="8 9" key="2">
    <citation type="submission" date="2024-05" db="EMBL/GenBank/DDBJ databases">
        <authorList>
            <person name="Chen Y."/>
            <person name="Shah S."/>
            <person name="Dougan E. K."/>
            <person name="Thang M."/>
            <person name="Chan C."/>
        </authorList>
    </citation>
    <scope>NUCLEOTIDE SEQUENCE [LARGE SCALE GENOMIC DNA]</scope>
</reference>
<dbReference type="Proteomes" id="UP001152797">
    <property type="component" value="Unassembled WGS sequence"/>
</dbReference>
<dbReference type="NCBIfam" id="TIGR00675">
    <property type="entry name" value="dcm"/>
    <property type="match status" value="1"/>
</dbReference>
<evidence type="ECO:0000313" key="8">
    <source>
        <dbReference type="EMBL" id="CAL4782676.1"/>
    </source>
</evidence>
<evidence type="ECO:0000256" key="5">
    <source>
        <dbReference type="RuleBase" id="RU000416"/>
    </source>
</evidence>
<protein>
    <recommendedName>
        <fullName evidence="6">Cytosine-specific methyltransferase</fullName>
        <ecNumber evidence="6">2.1.1.37</ecNumber>
    </recommendedName>
</protein>
<dbReference type="EMBL" id="CAMXCT030002064">
    <property type="protein sequence ID" value="CAL4782676.1"/>
    <property type="molecule type" value="Genomic_DNA"/>
</dbReference>
<evidence type="ECO:0000313" key="9">
    <source>
        <dbReference type="Proteomes" id="UP001152797"/>
    </source>
</evidence>
<sequence length="318" mass="35155">MALDMLGVKYTPCFACESQKHLRVLSQEMHGYCHMYVDVCSDQFLSSPTCDLFVSGFPCQPFSAAGLGRGISDKTSGKIMISLARWIAVHKPRAFVLENVQGLVQRHPRTLLTLMTVLQGLHDHRGSQLYNVSWKILHCAKHGYLPQNRSRLFIVGLRSDSQVSPMTWPTEVPTTPLRNLLKTKLTKTRAAELGIGVGSLNASERTNLIEVLKRLRARGEDPAEAWVADLGGSRAAMMKSMCPTLTRTRSQSGGFWMTWLGRKMTTNEILRLQGIHPHSIPCGLVSERQVRGAAGNSIPVPLLARVLQGVLPSVGYKV</sequence>
<dbReference type="AlphaFoldDB" id="A0A9P1CPG9"/>
<dbReference type="PANTHER" id="PTHR10629:SF52">
    <property type="entry name" value="DNA (CYTOSINE-5)-METHYLTRANSFERASE 1"/>
    <property type="match status" value="1"/>
</dbReference>
<comment type="similarity">
    <text evidence="4 5">Belongs to the class I-like SAM-binding methyltransferase superfamily. C5-methyltransferase family.</text>
</comment>
<dbReference type="Gene3D" id="3.40.50.150">
    <property type="entry name" value="Vaccinia Virus protein VP39"/>
    <property type="match status" value="1"/>
</dbReference>
<dbReference type="GO" id="GO:0005634">
    <property type="term" value="C:nucleus"/>
    <property type="evidence" value="ECO:0007669"/>
    <property type="project" value="TreeGrafter"/>
</dbReference>
<dbReference type="OrthoDB" id="406397at2759"/>
<proteinExistence type="inferred from homology"/>
<dbReference type="InterPro" id="IPR029063">
    <property type="entry name" value="SAM-dependent_MTases_sf"/>
</dbReference>
<dbReference type="GO" id="GO:0003886">
    <property type="term" value="F:DNA (cytosine-5-)-methyltransferase activity"/>
    <property type="evidence" value="ECO:0007669"/>
    <property type="project" value="UniProtKB-EC"/>
</dbReference>
<dbReference type="Gene3D" id="3.90.120.10">
    <property type="entry name" value="DNA Methylase, subunit A, domain 2"/>
    <property type="match status" value="1"/>
</dbReference>
<dbReference type="GO" id="GO:0032259">
    <property type="term" value="P:methylation"/>
    <property type="evidence" value="ECO:0007669"/>
    <property type="project" value="UniProtKB-KW"/>
</dbReference>
<comment type="caution">
    <text evidence="7">The sequence shown here is derived from an EMBL/GenBank/DDBJ whole genome shotgun (WGS) entry which is preliminary data.</text>
</comment>
<evidence type="ECO:0000313" key="7">
    <source>
        <dbReference type="EMBL" id="CAI3995364.1"/>
    </source>
</evidence>
<evidence type="ECO:0000256" key="2">
    <source>
        <dbReference type="ARBA" id="ARBA00022679"/>
    </source>
</evidence>
<keyword evidence="9" id="KW-1185">Reference proteome</keyword>
<keyword evidence="3 4" id="KW-0949">S-adenosyl-L-methionine</keyword>
<evidence type="ECO:0000256" key="6">
    <source>
        <dbReference type="RuleBase" id="RU000417"/>
    </source>
</evidence>
<dbReference type="InterPro" id="IPR018117">
    <property type="entry name" value="C5_DNA_meth_AS"/>
</dbReference>
<organism evidence="7">
    <name type="scientific">Cladocopium goreaui</name>
    <dbReference type="NCBI Taxonomy" id="2562237"/>
    <lineage>
        <taxon>Eukaryota</taxon>
        <taxon>Sar</taxon>
        <taxon>Alveolata</taxon>
        <taxon>Dinophyceae</taxon>
        <taxon>Suessiales</taxon>
        <taxon>Symbiodiniaceae</taxon>
        <taxon>Cladocopium</taxon>
    </lineage>
</organism>
<evidence type="ECO:0000256" key="4">
    <source>
        <dbReference type="PROSITE-ProRule" id="PRU01016"/>
    </source>
</evidence>
<gene>
    <name evidence="7" type="ORF">C1SCF055_LOCUS21937</name>
</gene>
<evidence type="ECO:0000256" key="1">
    <source>
        <dbReference type="ARBA" id="ARBA00022603"/>
    </source>
</evidence>